<dbReference type="InterPro" id="IPR013525">
    <property type="entry name" value="ABC2_TM"/>
</dbReference>
<evidence type="ECO:0000256" key="7">
    <source>
        <dbReference type="ARBA" id="ARBA00023136"/>
    </source>
</evidence>
<feature type="transmembrane region" description="Helical" evidence="8">
    <location>
        <begin position="298"/>
        <end position="318"/>
    </location>
</feature>
<comment type="similarity">
    <text evidence="2">Belongs to the ABC-2 integral membrane protein family.</text>
</comment>
<dbReference type="EMBL" id="NPBY01000063">
    <property type="protein sequence ID" value="PAD73617.1"/>
    <property type="molecule type" value="Genomic_DNA"/>
</dbReference>
<comment type="caution">
    <text evidence="10">The sequence shown here is derived from an EMBL/GenBank/DDBJ whole genome shotgun (WGS) entry which is preliminary data.</text>
</comment>
<keyword evidence="5 8" id="KW-0812">Transmembrane</keyword>
<evidence type="ECO:0000256" key="5">
    <source>
        <dbReference type="ARBA" id="ARBA00022692"/>
    </source>
</evidence>
<evidence type="ECO:0000256" key="1">
    <source>
        <dbReference type="ARBA" id="ARBA00004651"/>
    </source>
</evidence>
<evidence type="ECO:0000256" key="8">
    <source>
        <dbReference type="SAM" id="Phobius"/>
    </source>
</evidence>
<dbReference type="PANTHER" id="PTHR30294:SF45">
    <property type="entry name" value="LINEARMYCIN RESISTANCE PERMEASE PROTEIN LNRN"/>
    <property type="match status" value="1"/>
</dbReference>
<keyword evidence="6 8" id="KW-1133">Transmembrane helix</keyword>
<keyword evidence="3" id="KW-0813">Transport</keyword>
<dbReference type="Gene3D" id="3.40.1710.10">
    <property type="entry name" value="abc type-2 transporter like domain"/>
    <property type="match status" value="1"/>
</dbReference>
<accession>A0A268EKF5</accession>
<gene>
    <name evidence="10" type="ORF">CHH67_19440</name>
</gene>
<feature type="domain" description="ABC transmembrane type-2" evidence="9">
    <location>
        <begin position="144"/>
        <end position="378"/>
    </location>
</feature>
<dbReference type="PROSITE" id="PS51012">
    <property type="entry name" value="ABC_TM2"/>
    <property type="match status" value="1"/>
</dbReference>
<dbReference type="AlphaFoldDB" id="A0A268EKF5"/>
<name>A0A268EKF5_9BACL</name>
<evidence type="ECO:0000313" key="11">
    <source>
        <dbReference type="Proteomes" id="UP000215596"/>
    </source>
</evidence>
<dbReference type="OrthoDB" id="266913at2"/>
<feature type="transmembrane region" description="Helical" evidence="8">
    <location>
        <begin position="187"/>
        <end position="210"/>
    </location>
</feature>
<feature type="transmembrane region" description="Helical" evidence="8">
    <location>
        <begin position="21"/>
        <end position="40"/>
    </location>
</feature>
<reference evidence="10 11" key="1">
    <citation type="submission" date="2017-07" db="EMBL/GenBank/DDBJ databases">
        <title>Isolation and whole genome analysis of endospore-forming bacteria from heroin.</title>
        <authorList>
            <person name="Kalinowski J."/>
            <person name="Ahrens B."/>
            <person name="Al-Dilaimi A."/>
            <person name="Winkler A."/>
            <person name="Wibberg D."/>
            <person name="Schleenbecker U."/>
            <person name="Ruckert C."/>
            <person name="Wolfel R."/>
            <person name="Grass G."/>
        </authorList>
    </citation>
    <scope>NUCLEOTIDE SEQUENCE [LARGE SCALE GENOMIC DNA]</scope>
    <source>
        <strain evidence="10 11">7537-G1</strain>
    </source>
</reference>
<protein>
    <submittedName>
        <fullName evidence="10">ABC transporter</fullName>
    </submittedName>
</protein>
<dbReference type="InterPro" id="IPR051449">
    <property type="entry name" value="ABC-2_transporter_component"/>
</dbReference>
<sequence>MHSLTIAWNMVRRTLGRKKGWVVYLVMPCIVVALAVLLLGQTKAVGIVVSYVNDDEGPAGQYVIRELARHDQYVLKEAASEAELRDGLLHNTSTVGIRIPSGLSQGLIEGEVPGVKLYELTASEGAASVRLTVESAIKRLHGTGSIIRTAGEEAGGMQMLEQVLGQVERYTIDTATTDLHLYSRPGLANVTGFTLMFMMGLISSVVTLIVDDRRQRTMSRIYTAPVRAYEIALGNFLGSLVVGSLQVMVVLLLSRTVLRYDYGIPFGLHFLILTAFMMVSLGLATTVAGMIRNDKNTALINSLIITPTSMLGGCFWPISIMPDFMQKIANFIPQKWAIEAVEIGATGGSLADIGLPLAVLGLMAVILLTVGSAVLRPSEVGTGGRA</sequence>
<dbReference type="RefSeq" id="WP_095266999.1">
    <property type="nucleotide sequence ID" value="NZ_NPBY01000063.1"/>
</dbReference>
<dbReference type="InterPro" id="IPR047817">
    <property type="entry name" value="ABC2_TM_bact-type"/>
</dbReference>
<dbReference type="Pfam" id="PF12698">
    <property type="entry name" value="ABC2_membrane_3"/>
    <property type="match status" value="1"/>
</dbReference>
<evidence type="ECO:0000259" key="9">
    <source>
        <dbReference type="PROSITE" id="PS51012"/>
    </source>
</evidence>
<feature type="transmembrane region" description="Helical" evidence="8">
    <location>
        <begin position="353"/>
        <end position="375"/>
    </location>
</feature>
<dbReference type="GO" id="GO:0005886">
    <property type="term" value="C:plasma membrane"/>
    <property type="evidence" value="ECO:0007669"/>
    <property type="project" value="UniProtKB-SubCell"/>
</dbReference>
<evidence type="ECO:0000256" key="2">
    <source>
        <dbReference type="ARBA" id="ARBA00007783"/>
    </source>
</evidence>
<feature type="transmembrane region" description="Helical" evidence="8">
    <location>
        <begin position="266"/>
        <end position="291"/>
    </location>
</feature>
<dbReference type="PANTHER" id="PTHR30294">
    <property type="entry name" value="MEMBRANE COMPONENT OF ABC TRANSPORTER YHHJ-RELATED"/>
    <property type="match status" value="1"/>
</dbReference>
<keyword evidence="7 8" id="KW-0472">Membrane</keyword>
<dbReference type="GO" id="GO:0140359">
    <property type="term" value="F:ABC-type transporter activity"/>
    <property type="evidence" value="ECO:0007669"/>
    <property type="project" value="InterPro"/>
</dbReference>
<evidence type="ECO:0000313" key="10">
    <source>
        <dbReference type="EMBL" id="PAD73617.1"/>
    </source>
</evidence>
<evidence type="ECO:0000256" key="3">
    <source>
        <dbReference type="ARBA" id="ARBA00022448"/>
    </source>
</evidence>
<organism evidence="10 11">
    <name type="scientific">Paenibacillus campinasensis</name>
    <dbReference type="NCBI Taxonomy" id="66347"/>
    <lineage>
        <taxon>Bacteria</taxon>
        <taxon>Bacillati</taxon>
        <taxon>Bacillota</taxon>
        <taxon>Bacilli</taxon>
        <taxon>Bacillales</taxon>
        <taxon>Paenibacillaceae</taxon>
        <taxon>Paenibacillus</taxon>
    </lineage>
</organism>
<dbReference type="Proteomes" id="UP000215596">
    <property type="component" value="Unassembled WGS sequence"/>
</dbReference>
<feature type="transmembrane region" description="Helical" evidence="8">
    <location>
        <begin position="231"/>
        <end position="254"/>
    </location>
</feature>
<proteinExistence type="inferred from homology"/>
<comment type="subcellular location">
    <subcellularLocation>
        <location evidence="1">Cell membrane</location>
        <topology evidence="1">Multi-pass membrane protein</topology>
    </subcellularLocation>
</comment>
<keyword evidence="4" id="KW-1003">Cell membrane</keyword>
<evidence type="ECO:0000256" key="4">
    <source>
        <dbReference type="ARBA" id="ARBA00022475"/>
    </source>
</evidence>
<evidence type="ECO:0000256" key="6">
    <source>
        <dbReference type="ARBA" id="ARBA00022989"/>
    </source>
</evidence>